<accession>A0ABM1M3E9</accession>
<dbReference type="PANTHER" id="PTHR13349:SF2">
    <property type="entry name" value="TRANSLATION MACHINERY-ASSOCIATED PROTEIN 16"/>
    <property type="match status" value="1"/>
</dbReference>
<sequence>MVSKKKLDIDKCKHPNSRRTVAFSKQLKKVSNREKSKLGTAMKMNLVGEKYEWFQSKISENEKCMSAAQTYELINQYLNRFEEELQQIKIKHSIGQRKNRQHASREDIINMTMKRETEEFNTCGLEIPDVMNTKNYEALMKWNRELRFLQNLKSVRITKAKLEAEIKKSGYNRL</sequence>
<organism evidence="2 3">
    <name type="scientific">Nicrophorus vespilloides</name>
    <name type="common">Boreal carrion beetle</name>
    <dbReference type="NCBI Taxonomy" id="110193"/>
    <lineage>
        <taxon>Eukaryota</taxon>
        <taxon>Metazoa</taxon>
        <taxon>Ecdysozoa</taxon>
        <taxon>Arthropoda</taxon>
        <taxon>Hexapoda</taxon>
        <taxon>Insecta</taxon>
        <taxon>Pterygota</taxon>
        <taxon>Neoptera</taxon>
        <taxon>Endopterygota</taxon>
        <taxon>Coleoptera</taxon>
        <taxon>Polyphaga</taxon>
        <taxon>Staphyliniformia</taxon>
        <taxon>Silphidae</taxon>
        <taxon>Nicrophorinae</taxon>
        <taxon>Nicrophorus</taxon>
    </lineage>
</organism>
<reference evidence="3" key="1">
    <citation type="submission" date="2025-08" db="UniProtKB">
        <authorList>
            <consortium name="RefSeq"/>
        </authorList>
    </citation>
    <scope>IDENTIFICATION</scope>
    <source>
        <tissue evidence="3">Whole Larva</tissue>
    </source>
</reference>
<name>A0ABM1M3E9_NICVS</name>
<dbReference type="GeneID" id="108557180"/>
<dbReference type="RefSeq" id="XP_017769099.1">
    <property type="nucleotide sequence ID" value="XM_017913610.1"/>
</dbReference>
<comment type="similarity">
    <text evidence="1">Belongs to the TMA16 family.</text>
</comment>
<dbReference type="PANTHER" id="PTHR13349">
    <property type="entry name" value="TRANSLATION MACHINERY-ASSOCIATED PROTEIN 16"/>
    <property type="match status" value="1"/>
</dbReference>
<dbReference type="Gene3D" id="1.20.1440.170">
    <property type="entry name" value="Translation machinery-associated protein 16-like"/>
    <property type="match status" value="1"/>
</dbReference>
<evidence type="ECO:0000313" key="3">
    <source>
        <dbReference type="RefSeq" id="XP_017769099.1"/>
    </source>
</evidence>
<evidence type="ECO:0000256" key="1">
    <source>
        <dbReference type="ARBA" id="ARBA00034127"/>
    </source>
</evidence>
<dbReference type="InterPro" id="IPR021346">
    <property type="entry name" value="Tma16"/>
</dbReference>
<proteinExistence type="inferred from homology"/>
<evidence type="ECO:0000313" key="2">
    <source>
        <dbReference type="Proteomes" id="UP000695000"/>
    </source>
</evidence>
<dbReference type="InterPro" id="IPR038356">
    <property type="entry name" value="Tma16_sf"/>
</dbReference>
<dbReference type="Pfam" id="PF11176">
    <property type="entry name" value="Tma16"/>
    <property type="match status" value="1"/>
</dbReference>
<gene>
    <name evidence="3" type="primary">LOC108557180</name>
</gene>
<protein>
    <submittedName>
        <fullName evidence="3">Translation machinery-associated protein 16</fullName>
    </submittedName>
</protein>
<dbReference type="Proteomes" id="UP000695000">
    <property type="component" value="Unplaced"/>
</dbReference>
<keyword evidence="2" id="KW-1185">Reference proteome</keyword>